<dbReference type="InterPro" id="IPR029016">
    <property type="entry name" value="GAF-like_dom_sf"/>
</dbReference>
<dbReference type="InterPro" id="IPR001633">
    <property type="entry name" value="EAL_dom"/>
</dbReference>
<dbReference type="InterPro" id="IPR003018">
    <property type="entry name" value="GAF"/>
</dbReference>
<evidence type="ECO:0000313" key="3">
    <source>
        <dbReference type="EMBL" id="AMD01527.1"/>
    </source>
</evidence>
<dbReference type="STRING" id="507626.LOKO_02467"/>
<dbReference type="SUPFAM" id="SSF141868">
    <property type="entry name" value="EAL domain-like"/>
    <property type="match status" value="1"/>
</dbReference>
<dbReference type="InterPro" id="IPR052155">
    <property type="entry name" value="Biofilm_reg_signaling"/>
</dbReference>
<dbReference type="CDD" id="cd01948">
    <property type="entry name" value="EAL"/>
    <property type="match status" value="1"/>
</dbReference>
<evidence type="ECO:0000313" key="4">
    <source>
        <dbReference type="Proteomes" id="UP000063387"/>
    </source>
</evidence>
<dbReference type="Pfam" id="PF00563">
    <property type="entry name" value="EAL"/>
    <property type="match status" value="1"/>
</dbReference>
<dbReference type="PANTHER" id="PTHR44757:SF2">
    <property type="entry name" value="BIOFILM ARCHITECTURE MAINTENANCE PROTEIN MBAA"/>
    <property type="match status" value="1"/>
</dbReference>
<dbReference type="PANTHER" id="PTHR44757">
    <property type="entry name" value="DIGUANYLATE CYCLASE DGCP"/>
    <property type="match status" value="1"/>
</dbReference>
<dbReference type="SMART" id="SM00267">
    <property type="entry name" value="GGDEF"/>
    <property type="match status" value="1"/>
</dbReference>
<dbReference type="RefSeq" id="WP_066449596.1">
    <property type="nucleotide sequence ID" value="NZ_CP014226.1"/>
</dbReference>
<dbReference type="AlphaFoldDB" id="A0A125R099"/>
<dbReference type="OrthoDB" id="9787514at2"/>
<dbReference type="PROSITE" id="PS50883">
    <property type="entry name" value="EAL"/>
    <property type="match status" value="1"/>
</dbReference>
<dbReference type="Pfam" id="PF01590">
    <property type="entry name" value="GAF"/>
    <property type="match status" value="1"/>
</dbReference>
<dbReference type="Gene3D" id="3.20.20.450">
    <property type="entry name" value="EAL domain"/>
    <property type="match status" value="1"/>
</dbReference>
<dbReference type="Pfam" id="PF00990">
    <property type="entry name" value="GGDEF"/>
    <property type="match status" value="1"/>
</dbReference>
<reference evidence="3 4" key="2">
    <citation type="submission" date="2016-02" db="EMBL/GenBank/DDBJ databases">
        <authorList>
            <person name="Wen L."/>
            <person name="He K."/>
            <person name="Yang H."/>
        </authorList>
    </citation>
    <scope>NUCLEOTIDE SEQUENCE [LARGE SCALE GENOMIC DNA]</scope>
    <source>
        <strain evidence="3 4">AGD 8-3</strain>
    </source>
</reference>
<dbReference type="CDD" id="cd01949">
    <property type="entry name" value="GGDEF"/>
    <property type="match status" value="1"/>
</dbReference>
<feature type="domain" description="GGDEF" evidence="2">
    <location>
        <begin position="204"/>
        <end position="337"/>
    </location>
</feature>
<dbReference type="PATRIC" id="fig|507626.3.peg.2464"/>
<protein>
    <submittedName>
        <fullName evidence="3">Phytochrome-like protein cph2</fullName>
    </submittedName>
</protein>
<dbReference type="SMART" id="SM00052">
    <property type="entry name" value="EAL"/>
    <property type="match status" value="1"/>
</dbReference>
<dbReference type="InterPro" id="IPR035919">
    <property type="entry name" value="EAL_sf"/>
</dbReference>
<dbReference type="SUPFAM" id="SSF55781">
    <property type="entry name" value="GAF domain-like"/>
    <property type="match status" value="1"/>
</dbReference>
<name>A0A125R099_9GAMM</name>
<dbReference type="InterPro" id="IPR043128">
    <property type="entry name" value="Rev_trsase/Diguanyl_cyclase"/>
</dbReference>
<accession>A0A125R099</accession>
<dbReference type="InterPro" id="IPR000160">
    <property type="entry name" value="GGDEF_dom"/>
</dbReference>
<gene>
    <name evidence="3" type="primary">cph2_17</name>
    <name evidence="3" type="ORF">LOKO_02467</name>
</gene>
<dbReference type="SMART" id="SM00065">
    <property type="entry name" value="GAF"/>
    <property type="match status" value="1"/>
</dbReference>
<dbReference type="PROSITE" id="PS50887">
    <property type="entry name" value="GGDEF"/>
    <property type="match status" value="1"/>
</dbReference>
<dbReference type="NCBIfam" id="TIGR00254">
    <property type="entry name" value="GGDEF"/>
    <property type="match status" value="1"/>
</dbReference>
<dbReference type="InterPro" id="IPR029787">
    <property type="entry name" value="Nucleotide_cyclase"/>
</dbReference>
<reference evidence="3 4" key="1">
    <citation type="journal article" date="2016" name="Genome Announc.">
        <title>Draft Genome Sequence of 'Halomonas chromatireducens' Strain AGD 8-3, a Haloalkaliphilic Chromate- and Selenite-Reducing Gammaproteobacterium.</title>
        <authorList>
            <person name="Sharko F.S."/>
            <person name="Shapovalova A.A."/>
            <person name="Tsygankova S.V."/>
            <person name="Komova A.V."/>
            <person name="Boulygina E.S."/>
            <person name="Teslyuk A.B."/>
            <person name="Gotovtsev P.M."/>
            <person name="Namsaraev Z.B."/>
            <person name="Khijniak T.V."/>
            <person name="Nedoluzhko A.V."/>
            <person name="Vasilov R.G."/>
        </authorList>
    </citation>
    <scope>NUCLEOTIDE SEQUENCE [LARGE SCALE GENOMIC DNA]</scope>
    <source>
        <strain evidence="3 4">AGD 8-3</strain>
    </source>
</reference>
<dbReference type="KEGG" id="hco:LOKO_02467"/>
<sequence>MMAPEDAFRLLADGLGKAGTPQAFDHLVERIASIFDGDHVLIGKVMSDGKTILTVAFWSQGSLQPAATYELAGTPCEHVLNDEICQFPDSLHEHFPDDEMLRELGAEGYVGVPLRAPNGQLLGLLALMSNRPLSLAAYAPEVLRIAATQAGAEMARRIAEETRRSSDRHIEQLIYWDSVTGLPNRRHFMERLQEACDQAQLQGKCLGLLYLDLQRFRQINDTQGHERGDLLLAEIAGRFGAQAESGEFVARLGGDEFMVLLTNTRPAAMAHAIERYRNSLSPPIQIADRSFSISASVGAALFPRDANNAQSLFQHASIALNHAKRDDSRTRFFNTNMADELHQREFLQLRFIEALNQGRLTLHYQPQFCLKSGKLSGAEALCRWYDDILGHVSPGTFIPLAEEQGLIRQLGDWVLDEACNQLHAWDALDKPFPGRLCVNVSAQQMDDPRLAEHVQRLATRVAPGRLGLELTESGLMRNPEQTVRITRALHDAGFGLAIDDFGTGYSSLTYLKRFAADTLKIDMSFVQDMLKSSHDHAIVATIIAMAETLGMQTVAEGVEEAEQAEALRELGCTGVQGFYYGRPVDGKTFADLWL</sequence>
<evidence type="ECO:0000259" key="1">
    <source>
        <dbReference type="PROSITE" id="PS50883"/>
    </source>
</evidence>
<dbReference type="EMBL" id="CP014226">
    <property type="protein sequence ID" value="AMD01527.1"/>
    <property type="molecule type" value="Genomic_DNA"/>
</dbReference>
<evidence type="ECO:0000259" key="2">
    <source>
        <dbReference type="PROSITE" id="PS50887"/>
    </source>
</evidence>
<keyword evidence="4" id="KW-1185">Reference proteome</keyword>
<dbReference type="Gene3D" id="3.30.70.270">
    <property type="match status" value="1"/>
</dbReference>
<feature type="domain" description="EAL" evidence="1">
    <location>
        <begin position="344"/>
        <end position="594"/>
    </location>
</feature>
<dbReference type="Proteomes" id="UP000063387">
    <property type="component" value="Chromosome"/>
</dbReference>
<dbReference type="Gene3D" id="3.30.450.40">
    <property type="match status" value="1"/>
</dbReference>
<organism evidence="3 4">
    <name type="scientific">Halomonas chromatireducens</name>
    <dbReference type="NCBI Taxonomy" id="507626"/>
    <lineage>
        <taxon>Bacteria</taxon>
        <taxon>Pseudomonadati</taxon>
        <taxon>Pseudomonadota</taxon>
        <taxon>Gammaproteobacteria</taxon>
        <taxon>Oceanospirillales</taxon>
        <taxon>Halomonadaceae</taxon>
        <taxon>Halomonas</taxon>
    </lineage>
</organism>
<dbReference type="SUPFAM" id="SSF55073">
    <property type="entry name" value="Nucleotide cyclase"/>
    <property type="match status" value="1"/>
</dbReference>
<proteinExistence type="predicted"/>